<dbReference type="PANTHER" id="PTHR16305:SF35">
    <property type="entry name" value="TRANSCRIPTIONAL ACTIVATOR DOMAIN"/>
    <property type="match status" value="1"/>
</dbReference>
<comment type="caution">
    <text evidence="4">The sequence shown here is derived from an EMBL/GenBank/DDBJ whole genome shotgun (WGS) entry which is preliminary data.</text>
</comment>
<protein>
    <submittedName>
        <fullName evidence="4">Regulatory LuxR family protein</fullName>
    </submittedName>
</protein>
<evidence type="ECO:0000256" key="1">
    <source>
        <dbReference type="ARBA" id="ARBA00022741"/>
    </source>
</evidence>
<gene>
    <name evidence="4" type="ORF">EV138_1911</name>
</gene>
<name>A0A4R7TAU2_9ACTN</name>
<dbReference type="PROSITE" id="PS50043">
    <property type="entry name" value="HTH_LUXR_2"/>
    <property type="match status" value="1"/>
</dbReference>
<keyword evidence="5" id="KW-1185">Reference proteome</keyword>
<organism evidence="4 5">
    <name type="scientific">Kribbella voronezhensis</name>
    <dbReference type="NCBI Taxonomy" id="2512212"/>
    <lineage>
        <taxon>Bacteria</taxon>
        <taxon>Bacillati</taxon>
        <taxon>Actinomycetota</taxon>
        <taxon>Actinomycetes</taxon>
        <taxon>Propionibacteriales</taxon>
        <taxon>Kribbellaceae</taxon>
        <taxon>Kribbella</taxon>
    </lineage>
</organism>
<dbReference type="Pfam" id="PF00196">
    <property type="entry name" value="GerE"/>
    <property type="match status" value="1"/>
</dbReference>
<evidence type="ECO:0000313" key="5">
    <source>
        <dbReference type="Proteomes" id="UP000295151"/>
    </source>
</evidence>
<reference evidence="4 5" key="1">
    <citation type="submission" date="2019-03" db="EMBL/GenBank/DDBJ databases">
        <title>Genomic Encyclopedia of Type Strains, Phase III (KMG-III): the genomes of soil and plant-associated and newly described type strains.</title>
        <authorList>
            <person name="Whitman W."/>
        </authorList>
    </citation>
    <scope>NUCLEOTIDE SEQUENCE [LARGE SCALE GENOMIC DNA]</scope>
    <source>
        <strain evidence="4 5">VKM Ac-2575</strain>
    </source>
</reference>
<accession>A0A4R7TAU2</accession>
<dbReference type="InterPro" id="IPR036388">
    <property type="entry name" value="WH-like_DNA-bd_sf"/>
</dbReference>
<dbReference type="InterPro" id="IPR000792">
    <property type="entry name" value="Tscrpt_reg_LuxR_C"/>
</dbReference>
<dbReference type="SUPFAM" id="SSF46894">
    <property type="entry name" value="C-terminal effector domain of the bipartite response regulators"/>
    <property type="match status" value="1"/>
</dbReference>
<dbReference type="OrthoDB" id="3202170at2"/>
<dbReference type="GO" id="GO:0004016">
    <property type="term" value="F:adenylate cyclase activity"/>
    <property type="evidence" value="ECO:0007669"/>
    <property type="project" value="TreeGrafter"/>
</dbReference>
<keyword evidence="1" id="KW-0547">Nucleotide-binding</keyword>
<dbReference type="EMBL" id="SOCE01000001">
    <property type="protein sequence ID" value="TDU88367.1"/>
    <property type="molecule type" value="Genomic_DNA"/>
</dbReference>
<dbReference type="InterPro" id="IPR016032">
    <property type="entry name" value="Sig_transdc_resp-reg_C-effctor"/>
</dbReference>
<dbReference type="GO" id="GO:0005737">
    <property type="term" value="C:cytoplasm"/>
    <property type="evidence" value="ECO:0007669"/>
    <property type="project" value="TreeGrafter"/>
</dbReference>
<dbReference type="Pfam" id="PF13191">
    <property type="entry name" value="AAA_16"/>
    <property type="match status" value="1"/>
</dbReference>
<dbReference type="Gene3D" id="1.10.10.10">
    <property type="entry name" value="Winged helix-like DNA-binding domain superfamily/Winged helix DNA-binding domain"/>
    <property type="match status" value="1"/>
</dbReference>
<evidence type="ECO:0000313" key="4">
    <source>
        <dbReference type="EMBL" id="TDU88367.1"/>
    </source>
</evidence>
<dbReference type="SUPFAM" id="SSF48452">
    <property type="entry name" value="TPR-like"/>
    <property type="match status" value="1"/>
</dbReference>
<dbReference type="AlphaFoldDB" id="A0A4R7TAU2"/>
<dbReference type="GO" id="GO:0006355">
    <property type="term" value="P:regulation of DNA-templated transcription"/>
    <property type="evidence" value="ECO:0007669"/>
    <property type="project" value="InterPro"/>
</dbReference>
<dbReference type="GO" id="GO:0003677">
    <property type="term" value="F:DNA binding"/>
    <property type="evidence" value="ECO:0007669"/>
    <property type="project" value="InterPro"/>
</dbReference>
<evidence type="ECO:0000256" key="2">
    <source>
        <dbReference type="ARBA" id="ARBA00022840"/>
    </source>
</evidence>
<evidence type="ECO:0000259" key="3">
    <source>
        <dbReference type="PROSITE" id="PS50043"/>
    </source>
</evidence>
<dbReference type="InterPro" id="IPR011990">
    <property type="entry name" value="TPR-like_helical_dom_sf"/>
</dbReference>
<dbReference type="InterPro" id="IPR041664">
    <property type="entry name" value="AAA_16"/>
</dbReference>
<dbReference type="SMART" id="SM00421">
    <property type="entry name" value="HTH_LUXR"/>
    <property type="match status" value="1"/>
</dbReference>
<dbReference type="PRINTS" id="PR00038">
    <property type="entry name" value="HTHLUXR"/>
</dbReference>
<feature type="domain" description="HTH luxR-type" evidence="3">
    <location>
        <begin position="857"/>
        <end position="922"/>
    </location>
</feature>
<sequence length="926" mass="98894">MADRDGFRERTAARTRLLGRRSECAVLDALLAAVRGGASRVLVVRGEAGVGKSALLDYATESGSELRTLRAVGVESEMELAFAALHQLCVPLLDRMDKIPEPQRRALATVFGLAPGPAPDRFMVGLAVLSLISDFAEKEPALVVVDDAQWLDTATAQTLGFVARRLGADAVGLLFGAREVGIELKGLPELEVGGLLDDEARALLGSAVEFLLDEPIRERLVAETRGNPLALLELPRGLTATQLAGGFGLHGGQALSGRIEQSFLRQADALPAPTRQLLLVAAAEPVGDPVLVRRAADQLGIAAAFAEIDGLLSLGQRVTFRHPLVRSALYGSASAAERRAVHLALAEATDSTSDPDRRAWHLAAAADGPDEEVAVELERSADRAQARGGFAAAAAFWQRAVSLTDDPARRSGRALAGAHASLQAGAFRTAWSLLATAEAGPLDDLGHAQVDLLRAEAAFAQQRGREAPGLLLRAAQTFESLDARLARDTYLDAWSAALFAGRLGGTVGLREVSLAATTAPRPDAAPRSSDVLLDGLALVFAEGRDAAVPLLKQAATAFGGPEVTAEEVLRWGWLATAAAATAWDFESCLTTATRQVETARGAGALAVLAVGVNVLGQVVAMAGDFAEAVALRAEADAVREATGTHVLQYGALVLSALRGRPDEAFGLIEDTIARATAEGQGTAAQYARWTKSVILNALGRHDEALLWATLAADDTPELFVSSWALSEQVEAAVRSGRHREATAAWARLRETTAVTDERWGLGLEARARALVQRDADAECAYREAIELLTGTRLRPDLARAHLLYGEWLRRESRRRDARTQLRTAYDVFTSIGMEAFAERARRELQATGETIRRRTASSSAGEVLTPQERQIAVLVRDGLSNPEVGARLFLSPRTVEWHLRKIFDKLSISSRRQLRDALPEAEAARS</sequence>
<dbReference type="GO" id="GO:0005524">
    <property type="term" value="F:ATP binding"/>
    <property type="evidence" value="ECO:0007669"/>
    <property type="project" value="UniProtKB-KW"/>
</dbReference>
<proteinExistence type="predicted"/>
<dbReference type="Proteomes" id="UP000295151">
    <property type="component" value="Unassembled WGS sequence"/>
</dbReference>
<dbReference type="Gene3D" id="1.25.40.10">
    <property type="entry name" value="Tetratricopeptide repeat domain"/>
    <property type="match status" value="1"/>
</dbReference>
<dbReference type="CDD" id="cd06170">
    <property type="entry name" value="LuxR_C_like"/>
    <property type="match status" value="1"/>
</dbReference>
<dbReference type="RefSeq" id="WP_133978003.1">
    <property type="nucleotide sequence ID" value="NZ_SOCE01000001.1"/>
</dbReference>
<keyword evidence="2" id="KW-0067">ATP-binding</keyword>
<dbReference type="PANTHER" id="PTHR16305">
    <property type="entry name" value="TESTICULAR SOLUBLE ADENYLYL CYCLASE"/>
    <property type="match status" value="1"/>
</dbReference>